<feature type="domain" description="Mur ligase N-terminal catalytic" evidence="16">
    <location>
        <begin position="9"/>
        <end position="107"/>
    </location>
</feature>
<dbReference type="RefSeq" id="WP_154573229.1">
    <property type="nucleotide sequence ID" value="NZ_VUMZ01000001.1"/>
</dbReference>
<evidence type="ECO:0000256" key="15">
    <source>
        <dbReference type="SAM" id="Phobius"/>
    </source>
</evidence>
<dbReference type="AlphaFoldDB" id="A0A6L5Y2R4"/>
<dbReference type="Gene3D" id="3.40.50.720">
    <property type="entry name" value="NAD(P)-binding Rossmann-like Domain"/>
    <property type="match status" value="1"/>
</dbReference>
<comment type="subcellular location">
    <subcellularLocation>
        <location evidence="1 14">Cytoplasm</location>
    </subcellularLocation>
</comment>
<keyword evidence="6 14" id="KW-0132">Cell division</keyword>
<dbReference type="GO" id="GO:0071555">
    <property type="term" value="P:cell wall organization"/>
    <property type="evidence" value="ECO:0007669"/>
    <property type="project" value="UniProtKB-KW"/>
</dbReference>
<evidence type="ECO:0000259" key="16">
    <source>
        <dbReference type="Pfam" id="PF01225"/>
    </source>
</evidence>
<dbReference type="GO" id="GO:0008360">
    <property type="term" value="P:regulation of cell shape"/>
    <property type="evidence" value="ECO:0007669"/>
    <property type="project" value="UniProtKB-KW"/>
</dbReference>
<feature type="binding site" evidence="14">
    <location>
        <begin position="115"/>
        <end position="121"/>
    </location>
    <ligand>
        <name>ATP</name>
        <dbReference type="ChEBI" id="CHEBI:30616"/>
    </ligand>
</feature>
<evidence type="ECO:0000313" key="19">
    <source>
        <dbReference type="EMBL" id="MST50735.1"/>
    </source>
</evidence>
<dbReference type="GO" id="GO:0005737">
    <property type="term" value="C:cytoplasm"/>
    <property type="evidence" value="ECO:0007669"/>
    <property type="project" value="UniProtKB-SubCell"/>
</dbReference>
<evidence type="ECO:0000256" key="7">
    <source>
        <dbReference type="ARBA" id="ARBA00022741"/>
    </source>
</evidence>
<gene>
    <name evidence="14" type="primary">murC</name>
    <name evidence="19" type="ORF">FYJ64_00100</name>
</gene>
<dbReference type="Pfam" id="PF02875">
    <property type="entry name" value="Mur_ligase_C"/>
    <property type="match status" value="1"/>
</dbReference>
<comment type="catalytic activity">
    <reaction evidence="13 14">
        <text>UDP-N-acetyl-alpha-D-muramate + L-alanine + ATP = UDP-N-acetyl-alpha-D-muramoyl-L-alanine + ADP + phosphate + H(+)</text>
        <dbReference type="Rhea" id="RHEA:23372"/>
        <dbReference type="ChEBI" id="CHEBI:15378"/>
        <dbReference type="ChEBI" id="CHEBI:30616"/>
        <dbReference type="ChEBI" id="CHEBI:43474"/>
        <dbReference type="ChEBI" id="CHEBI:57972"/>
        <dbReference type="ChEBI" id="CHEBI:70757"/>
        <dbReference type="ChEBI" id="CHEBI:83898"/>
        <dbReference type="ChEBI" id="CHEBI:456216"/>
        <dbReference type="EC" id="6.3.2.8"/>
    </reaction>
</comment>
<keyword evidence="5 14" id="KW-0436">Ligase</keyword>
<dbReference type="GeneID" id="303113709"/>
<dbReference type="InterPro" id="IPR005758">
    <property type="entry name" value="UDP-N-AcMur_Ala_ligase_MurC"/>
</dbReference>
<dbReference type="GO" id="GO:0005524">
    <property type="term" value="F:ATP binding"/>
    <property type="evidence" value="ECO:0007669"/>
    <property type="project" value="UniProtKB-UniRule"/>
</dbReference>
<keyword evidence="11 14" id="KW-0131">Cell cycle</keyword>
<keyword evidence="15" id="KW-0812">Transmembrane</keyword>
<evidence type="ECO:0000256" key="14">
    <source>
        <dbReference type="HAMAP-Rule" id="MF_00046"/>
    </source>
</evidence>
<dbReference type="SUPFAM" id="SSF53244">
    <property type="entry name" value="MurD-like peptide ligases, peptide-binding domain"/>
    <property type="match status" value="1"/>
</dbReference>
<dbReference type="Pfam" id="PF01225">
    <property type="entry name" value="Mur_ligase"/>
    <property type="match status" value="1"/>
</dbReference>
<dbReference type="Proteomes" id="UP000474676">
    <property type="component" value="Unassembled WGS sequence"/>
</dbReference>
<dbReference type="GO" id="GO:0009252">
    <property type="term" value="P:peptidoglycan biosynthetic process"/>
    <property type="evidence" value="ECO:0007669"/>
    <property type="project" value="UniProtKB-UniRule"/>
</dbReference>
<dbReference type="PANTHER" id="PTHR43445:SF3">
    <property type="entry name" value="UDP-N-ACETYLMURAMATE--L-ALANINE LIGASE"/>
    <property type="match status" value="1"/>
</dbReference>
<keyword evidence="8 14" id="KW-0067">ATP-binding</keyword>
<evidence type="ECO:0000259" key="17">
    <source>
        <dbReference type="Pfam" id="PF02875"/>
    </source>
</evidence>
<keyword evidence="20" id="KW-1185">Reference proteome</keyword>
<dbReference type="UniPathway" id="UPA00219"/>
<feature type="domain" description="Mur ligase central" evidence="18">
    <location>
        <begin position="113"/>
        <end position="291"/>
    </location>
</feature>
<dbReference type="GO" id="GO:0008763">
    <property type="term" value="F:UDP-N-acetylmuramate-L-alanine ligase activity"/>
    <property type="evidence" value="ECO:0007669"/>
    <property type="project" value="UniProtKB-UniRule"/>
</dbReference>
<dbReference type="InterPro" id="IPR050061">
    <property type="entry name" value="MurCDEF_pg_biosynth"/>
</dbReference>
<dbReference type="EC" id="6.3.2.8" evidence="3 14"/>
<keyword evidence="15" id="KW-0472">Membrane</keyword>
<proteinExistence type="inferred from homology"/>
<feature type="domain" description="Mur ligase C-terminal" evidence="17">
    <location>
        <begin position="314"/>
        <end position="446"/>
    </location>
</feature>
<comment type="similarity">
    <text evidence="14">Belongs to the MurCDEF family.</text>
</comment>
<dbReference type="InterPro" id="IPR004101">
    <property type="entry name" value="Mur_ligase_C"/>
</dbReference>
<evidence type="ECO:0000256" key="13">
    <source>
        <dbReference type="ARBA" id="ARBA00047833"/>
    </source>
</evidence>
<evidence type="ECO:0000256" key="8">
    <source>
        <dbReference type="ARBA" id="ARBA00022840"/>
    </source>
</evidence>
<evidence type="ECO:0000256" key="4">
    <source>
        <dbReference type="ARBA" id="ARBA00022490"/>
    </source>
</evidence>
<dbReference type="HAMAP" id="MF_00046">
    <property type="entry name" value="MurC"/>
    <property type="match status" value="1"/>
</dbReference>
<keyword evidence="10 14" id="KW-0573">Peptidoglycan synthesis</keyword>
<accession>A0A6L5Y2R4</accession>
<sequence>MIDLKKYRNIHCIGIGGIGLSAIAEILVSRGYHVTGSDMKPSEMTEKLKKSGITIYIGHRAENVENADLIIYSAAIAEENPEIIRAREKKIPLASRAEILGTLMDEYESSVAISGTHGKTTTTSMVSLVLEAAGLEPTILVGGQLDEIGGNVKVGNSPYFVTEACEYRDSFLQLRPKIEVILNIDSDHLDYFKDIDHIVRSFDKFARAVPEDGKIIAYDSNPFVSEVIKGHANVVTYGYNENSTYHISEVRFNSEGMPSFSVSHNGVKLEHVQLNVPGEHNILNAAAAFACCHVLGVDADLIAGTLESYHGTQRRFDIIGTTDRGVKVVDDYAHHPTEIRATLSAAHNIPHRKLWCLFQPHTYTRTLALFDQFADAFEQTDVLILADIYAAREKDIYNISSKKLAEEIRREHPDKEVYYMDSFDKIADYVREHAEDGDVVITMGAGDIYKAGKMIMEQDKE</sequence>
<dbReference type="NCBIfam" id="TIGR01082">
    <property type="entry name" value="murC"/>
    <property type="match status" value="1"/>
</dbReference>
<dbReference type="SUPFAM" id="SSF51984">
    <property type="entry name" value="MurCD N-terminal domain"/>
    <property type="match status" value="1"/>
</dbReference>
<keyword evidence="7 14" id="KW-0547">Nucleotide-binding</keyword>
<dbReference type="PANTHER" id="PTHR43445">
    <property type="entry name" value="UDP-N-ACETYLMURAMATE--L-ALANINE LIGASE-RELATED"/>
    <property type="match status" value="1"/>
</dbReference>
<dbReference type="GO" id="GO:0051301">
    <property type="term" value="P:cell division"/>
    <property type="evidence" value="ECO:0007669"/>
    <property type="project" value="UniProtKB-KW"/>
</dbReference>
<dbReference type="Gene3D" id="3.90.190.20">
    <property type="entry name" value="Mur ligase, C-terminal domain"/>
    <property type="match status" value="1"/>
</dbReference>
<evidence type="ECO:0000256" key="10">
    <source>
        <dbReference type="ARBA" id="ARBA00022984"/>
    </source>
</evidence>
<dbReference type="Gene3D" id="3.40.1190.10">
    <property type="entry name" value="Mur-like, catalytic domain"/>
    <property type="match status" value="1"/>
</dbReference>
<dbReference type="InterPro" id="IPR036615">
    <property type="entry name" value="Mur_ligase_C_dom_sf"/>
</dbReference>
<keyword evidence="12 14" id="KW-0961">Cell wall biogenesis/degradation</keyword>
<feature type="transmembrane region" description="Helical" evidence="15">
    <location>
        <begin position="12"/>
        <end position="32"/>
    </location>
</feature>
<dbReference type="InterPro" id="IPR000713">
    <property type="entry name" value="Mur_ligase_N"/>
</dbReference>
<evidence type="ECO:0000256" key="11">
    <source>
        <dbReference type="ARBA" id="ARBA00023306"/>
    </source>
</evidence>
<dbReference type="SUPFAM" id="SSF53623">
    <property type="entry name" value="MurD-like peptide ligases, catalytic domain"/>
    <property type="match status" value="1"/>
</dbReference>
<evidence type="ECO:0000256" key="6">
    <source>
        <dbReference type="ARBA" id="ARBA00022618"/>
    </source>
</evidence>
<dbReference type="Pfam" id="PF08245">
    <property type="entry name" value="Mur_ligase_M"/>
    <property type="match status" value="1"/>
</dbReference>
<dbReference type="InterPro" id="IPR036565">
    <property type="entry name" value="Mur-like_cat_sf"/>
</dbReference>
<comment type="function">
    <text evidence="14">Cell wall formation.</text>
</comment>
<comment type="caution">
    <text evidence="19">The sequence shown here is derived from an EMBL/GenBank/DDBJ whole genome shotgun (WGS) entry which is preliminary data.</text>
</comment>
<dbReference type="InterPro" id="IPR013221">
    <property type="entry name" value="Mur_ligase_cen"/>
</dbReference>
<keyword evidence="4 14" id="KW-0963">Cytoplasm</keyword>
<comment type="pathway">
    <text evidence="2 14">Cell wall biogenesis; peptidoglycan biosynthesis.</text>
</comment>
<evidence type="ECO:0000256" key="12">
    <source>
        <dbReference type="ARBA" id="ARBA00023316"/>
    </source>
</evidence>
<evidence type="ECO:0000313" key="20">
    <source>
        <dbReference type="Proteomes" id="UP000474676"/>
    </source>
</evidence>
<dbReference type="EMBL" id="VUMZ01000001">
    <property type="protein sequence ID" value="MST50735.1"/>
    <property type="molecule type" value="Genomic_DNA"/>
</dbReference>
<evidence type="ECO:0000256" key="1">
    <source>
        <dbReference type="ARBA" id="ARBA00004496"/>
    </source>
</evidence>
<evidence type="ECO:0000256" key="3">
    <source>
        <dbReference type="ARBA" id="ARBA00012211"/>
    </source>
</evidence>
<reference evidence="19 20" key="1">
    <citation type="submission" date="2019-08" db="EMBL/GenBank/DDBJ databases">
        <title>In-depth cultivation of the pig gut microbiome towards novel bacterial diversity and tailored functional studies.</title>
        <authorList>
            <person name="Wylensek D."/>
            <person name="Hitch T.C.A."/>
            <person name="Clavel T."/>
        </authorList>
    </citation>
    <scope>NUCLEOTIDE SEQUENCE [LARGE SCALE GENOMIC DNA]</scope>
    <source>
        <strain evidence="19 20">WCA-MUC-591-APC-3H</strain>
    </source>
</reference>
<name>A0A6L5Y2R4_9FIRM</name>
<evidence type="ECO:0000259" key="18">
    <source>
        <dbReference type="Pfam" id="PF08245"/>
    </source>
</evidence>
<keyword evidence="9 14" id="KW-0133">Cell shape</keyword>
<evidence type="ECO:0000256" key="5">
    <source>
        <dbReference type="ARBA" id="ARBA00022598"/>
    </source>
</evidence>
<organism evidence="19 20">
    <name type="scientific">Hornefia butyriciproducens</name>
    <dbReference type="NCBI Taxonomy" id="2652293"/>
    <lineage>
        <taxon>Bacteria</taxon>
        <taxon>Bacillati</taxon>
        <taxon>Bacillota</taxon>
        <taxon>Clostridia</taxon>
        <taxon>Peptostreptococcales</taxon>
        <taxon>Anaerovoracaceae</taxon>
        <taxon>Hornefia</taxon>
    </lineage>
</organism>
<evidence type="ECO:0000256" key="2">
    <source>
        <dbReference type="ARBA" id="ARBA00004752"/>
    </source>
</evidence>
<keyword evidence="15" id="KW-1133">Transmembrane helix</keyword>
<evidence type="ECO:0000256" key="9">
    <source>
        <dbReference type="ARBA" id="ARBA00022960"/>
    </source>
</evidence>
<protein>
    <recommendedName>
        <fullName evidence="3 14">UDP-N-acetylmuramate--L-alanine ligase</fullName>
        <ecNumber evidence="3 14">6.3.2.8</ecNumber>
    </recommendedName>
    <alternativeName>
        <fullName evidence="14">UDP-N-acetylmuramoyl-L-alanine synthetase</fullName>
    </alternativeName>
</protein>